<evidence type="ECO:0000256" key="8">
    <source>
        <dbReference type="RuleBase" id="RU004320"/>
    </source>
</evidence>
<dbReference type="STRING" id="413434.SAMN04488132_101526"/>
<dbReference type="EC" id="3.1.1.29" evidence="1 7"/>
<keyword evidence="2" id="KW-0820">tRNA-binding</keyword>
<dbReference type="NCBIfam" id="TIGR00447">
    <property type="entry name" value="pth"/>
    <property type="match status" value="1"/>
</dbReference>
<dbReference type="SUPFAM" id="SSF53178">
    <property type="entry name" value="Peptidyl-tRNA hydrolase-like"/>
    <property type="match status" value="1"/>
</dbReference>
<sequence>MSKFLLVGLGNIGEAYINTRHNIGFDVVNAFVLKHGGFFRNDRLADVAEVKWKGRQFICIKPTTFMNLSGKAFKYWMDKEKVQLANTLTIVDDLALPINKLRLRPSGSDAGHNGLRDIQLTLGTDAYPKLRFGIGNNFPKGRQVEFVLGRWQASEQGLVNQKVQKCTEIIESFATVGIEKTMNMVNNLAFTQE</sequence>
<dbReference type="Pfam" id="PF01195">
    <property type="entry name" value="Pept_tRNA_hydro"/>
    <property type="match status" value="1"/>
</dbReference>
<organism evidence="9 10">
    <name type="scientific">Sediminibacterium ginsengisoli</name>
    <dbReference type="NCBI Taxonomy" id="413434"/>
    <lineage>
        <taxon>Bacteria</taxon>
        <taxon>Pseudomonadati</taxon>
        <taxon>Bacteroidota</taxon>
        <taxon>Chitinophagia</taxon>
        <taxon>Chitinophagales</taxon>
        <taxon>Chitinophagaceae</taxon>
        <taxon>Sediminibacterium</taxon>
    </lineage>
</organism>
<name>A0A1T4K8G7_9BACT</name>
<keyword evidence="3 7" id="KW-0378">Hydrolase</keyword>
<dbReference type="PANTHER" id="PTHR17224:SF1">
    <property type="entry name" value="PEPTIDYL-TRNA HYDROLASE"/>
    <property type="match status" value="1"/>
</dbReference>
<evidence type="ECO:0000256" key="1">
    <source>
        <dbReference type="ARBA" id="ARBA00013260"/>
    </source>
</evidence>
<gene>
    <name evidence="9" type="ORF">SAMN04488132_101526</name>
</gene>
<keyword evidence="10" id="KW-1185">Reference proteome</keyword>
<dbReference type="AlphaFoldDB" id="A0A1T4K8G7"/>
<evidence type="ECO:0000256" key="5">
    <source>
        <dbReference type="ARBA" id="ARBA00038063"/>
    </source>
</evidence>
<dbReference type="CDD" id="cd00462">
    <property type="entry name" value="PTH"/>
    <property type="match status" value="1"/>
</dbReference>
<dbReference type="PROSITE" id="PS01195">
    <property type="entry name" value="PEPT_TRNA_HYDROL_1"/>
    <property type="match status" value="1"/>
</dbReference>
<evidence type="ECO:0000313" key="10">
    <source>
        <dbReference type="Proteomes" id="UP000190888"/>
    </source>
</evidence>
<dbReference type="PANTHER" id="PTHR17224">
    <property type="entry name" value="PEPTIDYL-TRNA HYDROLASE"/>
    <property type="match status" value="1"/>
</dbReference>
<dbReference type="InterPro" id="IPR018171">
    <property type="entry name" value="Pept_tRNA_hydro_CS"/>
</dbReference>
<evidence type="ECO:0000256" key="3">
    <source>
        <dbReference type="ARBA" id="ARBA00022801"/>
    </source>
</evidence>
<evidence type="ECO:0000256" key="4">
    <source>
        <dbReference type="ARBA" id="ARBA00022884"/>
    </source>
</evidence>
<accession>A0A1T4K8G7</accession>
<dbReference type="Proteomes" id="UP000190888">
    <property type="component" value="Unassembled WGS sequence"/>
</dbReference>
<dbReference type="GO" id="GO:0004045">
    <property type="term" value="F:peptidyl-tRNA hydrolase activity"/>
    <property type="evidence" value="ECO:0007669"/>
    <property type="project" value="UniProtKB-EC"/>
</dbReference>
<reference evidence="9 10" key="1">
    <citation type="submission" date="2017-02" db="EMBL/GenBank/DDBJ databases">
        <authorList>
            <person name="Peterson S.W."/>
        </authorList>
    </citation>
    <scope>NUCLEOTIDE SEQUENCE [LARGE SCALE GENOMIC DNA]</scope>
    <source>
        <strain evidence="9 10">DSM 22335</strain>
    </source>
</reference>
<evidence type="ECO:0000256" key="6">
    <source>
        <dbReference type="ARBA" id="ARBA00050038"/>
    </source>
</evidence>
<dbReference type="RefSeq" id="WP_078829856.1">
    <property type="nucleotide sequence ID" value="NZ_FUWH01000001.1"/>
</dbReference>
<keyword evidence="4" id="KW-0694">RNA-binding</keyword>
<evidence type="ECO:0000256" key="2">
    <source>
        <dbReference type="ARBA" id="ARBA00022555"/>
    </source>
</evidence>
<dbReference type="InterPro" id="IPR036416">
    <property type="entry name" value="Pept_tRNA_hydro_sf"/>
</dbReference>
<comment type="similarity">
    <text evidence="5 8">Belongs to the PTH family.</text>
</comment>
<dbReference type="Gene3D" id="3.40.50.1470">
    <property type="entry name" value="Peptidyl-tRNA hydrolase"/>
    <property type="match status" value="1"/>
</dbReference>
<dbReference type="InterPro" id="IPR001328">
    <property type="entry name" value="Pept_tRNA_hydro"/>
</dbReference>
<comment type="catalytic activity">
    <reaction evidence="7">
        <text>an N-acyl-L-alpha-aminoacyl-tRNA + H2O = an N-acyl-L-amino acid + a tRNA + H(+)</text>
        <dbReference type="Rhea" id="RHEA:54448"/>
        <dbReference type="Rhea" id="RHEA-COMP:10123"/>
        <dbReference type="Rhea" id="RHEA-COMP:13883"/>
        <dbReference type="ChEBI" id="CHEBI:15377"/>
        <dbReference type="ChEBI" id="CHEBI:15378"/>
        <dbReference type="ChEBI" id="CHEBI:59874"/>
        <dbReference type="ChEBI" id="CHEBI:78442"/>
        <dbReference type="ChEBI" id="CHEBI:138191"/>
        <dbReference type="EC" id="3.1.1.29"/>
    </reaction>
</comment>
<proteinExistence type="inferred from homology"/>
<protein>
    <recommendedName>
        <fullName evidence="6 7">Peptidyl-tRNA hydrolase</fullName>
        <ecNumber evidence="1 7">3.1.1.29</ecNumber>
    </recommendedName>
</protein>
<evidence type="ECO:0000256" key="7">
    <source>
        <dbReference type="RuleBase" id="RU000673"/>
    </source>
</evidence>
<dbReference type="EMBL" id="FUWH01000001">
    <property type="protein sequence ID" value="SJZ38613.1"/>
    <property type="molecule type" value="Genomic_DNA"/>
</dbReference>
<dbReference type="GO" id="GO:0000049">
    <property type="term" value="F:tRNA binding"/>
    <property type="evidence" value="ECO:0007669"/>
    <property type="project" value="UniProtKB-KW"/>
</dbReference>
<dbReference type="OrthoDB" id="9800507at2"/>
<dbReference type="PROSITE" id="PS01196">
    <property type="entry name" value="PEPT_TRNA_HYDROL_2"/>
    <property type="match status" value="1"/>
</dbReference>
<evidence type="ECO:0000313" key="9">
    <source>
        <dbReference type="EMBL" id="SJZ38613.1"/>
    </source>
</evidence>